<keyword evidence="3" id="KW-1185">Reference proteome</keyword>
<protein>
    <recommendedName>
        <fullName evidence="4">Peptidase M43 pregnancy-associated plasma-A domain-containing protein</fullName>
    </recommendedName>
</protein>
<evidence type="ECO:0000256" key="1">
    <source>
        <dbReference type="SAM" id="SignalP"/>
    </source>
</evidence>
<evidence type="ECO:0008006" key="4">
    <source>
        <dbReference type="Google" id="ProtNLM"/>
    </source>
</evidence>
<dbReference type="RefSeq" id="WP_009126964.1">
    <property type="nucleotide sequence ID" value="NZ_GL882694.1"/>
</dbReference>
<keyword evidence="1" id="KW-0732">Signal</keyword>
<dbReference type="eggNOG" id="COG1874">
    <property type="taxonomic scope" value="Bacteria"/>
</dbReference>
<feature type="chain" id="PRO_5003300215" description="Peptidase M43 pregnancy-associated plasma-A domain-containing protein" evidence="1">
    <location>
        <begin position="21"/>
        <end position="388"/>
    </location>
</feature>
<dbReference type="AlphaFoldDB" id="F3PYE8"/>
<comment type="caution">
    <text evidence="2">The sequence shown here is derived from an EMBL/GenBank/DDBJ whole genome shotgun (WGS) entry which is preliminary data.</text>
</comment>
<dbReference type="EMBL" id="AFBN01000109">
    <property type="protein sequence ID" value="EGF50369.1"/>
    <property type="molecule type" value="Genomic_DNA"/>
</dbReference>
<name>F3PYE8_9BACE</name>
<proteinExistence type="predicted"/>
<dbReference type="GeneID" id="86051131"/>
<dbReference type="STRING" id="763034.HMPREF9446_03796"/>
<gene>
    <name evidence="2" type="ORF">HMPREF9446_03796</name>
</gene>
<evidence type="ECO:0000313" key="2">
    <source>
        <dbReference type="EMBL" id="EGF50369.1"/>
    </source>
</evidence>
<sequence>MRTLYILFFFICVFANICCSEGSNNQPILPDEEEPTPPPSEFNPDNVGLEYDDGTNIAFHIKIAIDKEGFDMRDMDFFKSRLKTQWEAINERFMKLDKKNVLKRNYIFIPDLEDIIIFEGDHWEVPKNYANRIDKNKYQCIVAYDFVIQEGEGGGGCSDDGYGMSNILVVNPGIEPGKFFNHLDETTSTVAAIVHEFGHFRGIIDLYPFAIKASDNPVSGQSFSPIAGIMNNPYPAIKDCEWSEYELRCLNVNGARKEYRLYDTCLWETFTDFIEFTITENGEPVEGYTLNFYKTESYKVTKQIAHTMSADGNKVRKDAKALFWYGKALWQYYGMFLVEAINTKTGNKGYCFLPIYEPHTQGLIDKVENKITDKSFYKKTIDIQPQKQ</sequence>
<feature type="signal peptide" evidence="1">
    <location>
        <begin position="1"/>
        <end position="20"/>
    </location>
</feature>
<accession>F3PYE8</accession>
<reference evidence="2 3" key="1">
    <citation type="submission" date="2011-02" db="EMBL/GenBank/DDBJ databases">
        <authorList>
            <person name="Weinstock G."/>
            <person name="Sodergren E."/>
            <person name="Clifton S."/>
            <person name="Fulton L."/>
            <person name="Fulton B."/>
            <person name="Courtney L."/>
            <person name="Fronick C."/>
            <person name="Harrison M."/>
            <person name="Strong C."/>
            <person name="Farmer C."/>
            <person name="Delahaunty K."/>
            <person name="Markovic C."/>
            <person name="Hall O."/>
            <person name="Minx P."/>
            <person name="Tomlinson C."/>
            <person name="Mitreva M."/>
            <person name="Hou S."/>
            <person name="Chen J."/>
            <person name="Wollam A."/>
            <person name="Pepin K.H."/>
            <person name="Johnson M."/>
            <person name="Bhonagiri V."/>
            <person name="Zhang X."/>
            <person name="Suruliraj S."/>
            <person name="Warren W."/>
            <person name="Chinwalla A."/>
            <person name="Mardis E.R."/>
            <person name="Wilson R.K."/>
        </authorList>
    </citation>
    <scope>NUCLEOTIDE SEQUENCE [LARGE SCALE GENOMIC DNA]</scope>
    <source>
        <strain evidence="2 3">YIT 12057</strain>
    </source>
</reference>
<dbReference type="HOGENOM" id="CLU_764312_0_0_10"/>
<evidence type="ECO:0000313" key="3">
    <source>
        <dbReference type="Proteomes" id="UP000003416"/>
    </source>
</evidence>
<dbReference type="Proteomes" id="UP000003416">
    <property type="component" value="Unassembled WGS sequence"/>
</dbReference>
<organism evidence="2 3">
    <name type="scientific">Bacteroides fluxus YIT 12057</name>
    <dbReference type="NCBI Taxonomy" id="763034"/>
    <lineage>
        <taxon>Bacteria</taxon>
        <taxon>Pseudomonadati</taxon>
        <taxon>Bacteroidota</taxon>
        <taxon>Bacteroidia</taxon>
        <taxon>Bacteroidales</taxon>
        <taxon>Bacteroidaceae</taxon>
        <taxon>Bacteroides</taxon>
    </lineage>
</organism>